<dbReference type="PANTHER" id="PTHR47204">
    <property type="entry name" value="OS02G0168900 PROTEIN"/>
    <property type="match status" value="1"/>
</dbReference>
<evidence type="ECO:0000313" key="2">
    <source>
        <dbReference type="EMBL" id="KIV99223.1"/>
    </source>
</evidence>
<dbReference type="OrthoDB" id="6222486at2759"/>
<dbReference type="CDD" id="cd09271">
    <property type="entry name" value="RNase_H2-C"/>
    <property type="match status" value="1"/>
</dbReference>
<evidence type="ECO:0000256" key="1">
    <source>
        <dbReference type="SAM" id="MobiDB-lite"/>
    </source>
</evidence>
<dbReference type="GO" id="GO:0006401">
    <property type="term" value="P:RNA catabolic process"/>
    <property type="evidence" value="ECO:0007669"/>
    <property type="project" value="InterPro"/>
</dbReference>
<dbReference type="Pfam" id="PF08615">
    <property type="entry name" value="RNase_H2_suC"/>
    <property type="match status" value="1"/>
</dbReference>
<dbReference type="AlphaFoldDB" id="A0A0D2AJV0"/>
<sequence>MLAIQRKEGNVTGVKVHLLPCKINYSGPTEVERRYWEPKQTENGGYKAYFRGRELSGNSLKVPQHYQGSVLRITNDLMPRSKSSPVEGDVEDEDADEETEETKIAEELGVFDEVMVWNHDMPWSAAEDPYAKGIEEWISFASAMHTQADDDGRSKTTS</sequence>
<dbReference type="Proteomes" id="UP000053259">
    <property type="component" value="Unassembled WGS sequence"/>
</dbReference>
<proteinExistence type="predicted"/>
<protein>
    <submittedName>
        <fullName evidence="2">Uncharacterized protein</fullName>
    </submittedName>
</protein>
<dbReference type="RefSeq" id="XP_016209093.1">
    <property type="nucleotide sequence ID" value="XM_016363079.1"/>
</dbReference>
<dbReference type="GeneID" id="27317060"/>
<dbReference type="GO" id="GO:0032299">
    <property type="term" value="C:ribonuclease H2 complex"/>
    <property type="evidence" value="ECO:0007669"/>
    <property type="project" value="InterPro"/>
</dbReference>
<dbReference type="STRING" id="253628.A0A0D2AJV0"/>
<dbReference type="EMBL" id="KN847581">
    <property type="protein sequence ID" value="KIV99223.1"/>
    <property type="molecule type" value="Genomic_DNA"/>
</dbReference>
<dbReference type="HOGENOM" id="CLU_097632_0_0_1"/>
<reference evidence="2 3" key="1">
    <citation type="submission" date="2015-01" db="EMBL/GenBank/DDBJ databases">
        <title>The Genome Sequence of Ochroconis gallopava CBS43764.</title>
        <authorList>
            <consortium name="The Broad Institute Genomics Platform"/>
            <person name="Cuomo C."/>
            <person name="de Hoog S."/>
            <person name="Gorbushina A."/>
            <person name="Stielow B."/>
            <person name="Teixiera M."/>
            <person name="Abouelleil A."/>
            <person name="Chapman S.B."/>
            <person name="Priest M."/>
            <person name="Young S.K."/>
            <person name="Wortman J."/>
            <person name="Nusbaum C."/>
            <person name="Birren B."/>
        </authorList>
    </citation>
    <scope>NUCLEOTIDE SEQUENCE [LARGE SCALE GENOMIC DNA]</scope>
    <source>
        <strain evidence="2 3">CBS 43764</strain>
    </source>
</reference>
<organism evidence="2 3">
    <name type="scientific">Verruconis gallopava</name>
    <dbReference type="NCBI Taxonomy" id="253628"/>
    <lineage>
        <taxon>Eukaryota</taxon>
        <taxon>Fungi</taxon>
        <taxon>Dikarya</taxon>
        <taxon>Ascomycota</taxon>
        <taxon>Pezizomycotina</taxon>
        <taxon>Dothideomycetes</taxon>
        <taxon>Pleosporomycetidae</taxon>
        <taxon>Venturiales</taxon>
        <taxon>Sympoventuriaceae</taxon>
        <taxon>Verruconis</taxon>
    </lineage>
</organism>
<keyword evidence="3" id="KW-1185">Reference proteome</keyword>
<feature type="region of interest" description="Disordered" evidence="1">
    <location>
        <begin position="76"/>
        <end position="101"/>
    </location>
</feature>
<dbReference type="InterPro" id="IPR013924">
    <property type="entry name" value="RNase_H2_suC"/>
</dbReference>
<dbReference type="VEuPathDB" id="FungiDB:PV09_09087"/>
<dbReference type="Gene3D" id="2.40.128.680">
    <property type="match status" value="1"/>
</dbReference>
<feature type="compositionally biased region" description="Acidic residues" evidence="1">
    <location>
        <begin position="88"/>
        <end position="100"/>
    </location>
</feature>
<evidence type="ECO:0000313" key="3">
    <source>
        <dbReference type="Proteomes" id="UP000053259"/>
    </source>
</evidence>
<gene>
    <name evidence="2" type="ORF">PV09_09087</name>
</gene>
<accession>A0A0D2AJV0</accession>
<name>A0A0D2AJV0_9PEZI</name>
<dbReference type="PANTHER" id="PTHR47204:SF1">
    <property type="entry name" value="RIBONUCLEASE H2 SUBUNIT C"/>
    <property type="match status" value="1"/>
</dbReference>
<dbReference type="InParanoid" id="A0A0D2AJV0"/>